<keyword evidence="3" id="KW-1185">Reference proteome</keyword>
<gene>
    <name evidence="2" type="ORF">JXQ802_LOCUS41848</name>
</gene>
<sequence>MADKNFLLNTDMTQSISIDPSALLTTSTINALHFPDLTTSGISDSGGGGGGGGGGSNRIINLNLDGVGMCESMTESFCSINGQDETIIGNNINGLQNDASTINNLKNLGKKESLNTQKKRRSRKAQYDAATDGLLSLDKIETVHIDDEHHETDDTWLFQIPGGGNKNNLTSENIFSWVHKEFKENDINATKHRLLCKLDDMSHARTIRSLSCHNFAANQTSDGVKRSSTEQQVNPGININKNKFILHPQISLSDLLENALYLTEIFTLSSKKLQLSTISLDSIEKDHDQFDLFLYDSLNDESSDDDNEQFYDCSNDTPLIQTITNERQLIEQLTRRYSSLDSLDNYDNTLSRSKPVTNVGRMTSPLRTSTPIFNTSGNTRPTSPISSSPLRHTITITNNTVRSREVSKEREREPLDYTDLEVMAKVQLENLRQAERQGPLSKRFGGSSNTLLSTDSRDVSPSSVFGGTRNTSPVGNNGYITPRRSYSPSPAAAGGRIPIRKNSFVVTESQYTHVLPSVSPRATSPAIRTGQWSGRVTPSALETCMETSFISSNSPLQSSLLPNNADNTFIDSAPGGSNVSLASISSSATITMTNQQGQKPPLVPRSAIGRNGIKPNNHRRSNTQTISTNIPNGYDLPDVTDTKPSTSINRTSTTPTNSSNTNRPRPPISRPLQPYRGSQTSYNNNVKVPPPPQKNIKKSTNDFGTTFTAKQFVSNDNNLLNDVSNKPLTTPNRSQIVSQRRTPTQSSVEKLPPSSSSVDMMATTLVNNGQTSIPRSSSSLSQSRKSGIPTIGKPRPSISTATRPTSTNVIPSSQSSDSMMVTRNIRTPTTAARPQIPDNMSPTSSWNEGCF</sequence>
<comment type="caution">
    <text evidence="2">The sequence shown here is derived from an EMBL/GenBank/DDBJ whole genome shotgun (WGS) entry which is preliminary data.</text>
</comment>
<organism evidence="2 3">
    <name type="scientific">Rotaria sordida</name>
    <dbReference type="NCBI Taxonomy" id="392033"/>
    <lineage>
        <taxon>Eukaryota</taxon>
        <taxon>Metazoa</taxon>
        <taxon>Spiralia</taxon>
        <taxon>Gnathifera</taxon>
        <taxon>Rotifera</taxon>
        <taxon>Eurotatoria</taxon>
        <taxon>Bdelloidea</taxon>
        <taxon>Philodinida</taxon>
        <taxon>Philodinidae</taxon>
        <taxon>Rotaria</taxon>
    </lineage>
</organism>
<name>A0A815UYN9_9BILA</name>
<feature type="compositionally biased region" description="Polar residues" evidence="1">
    <location>
        <begin position="726"/>
        <end position="745"/>
    </location>
</feature>
<dbReference type="AlphaFoldDB" id="A0A815UYN9"/>
<proteinExistence type="predicted"/>
<feature type="compositionally biased region" description="Low complexity" evidence="1">
    <location>
        <begin position="746"/>
        <end position="756"/>
    </location>
</feature>
<evidence type="ECO:0000313" key="3">
    <source>
        <dbReference type="Proteomes" id="UP000663870"/>
    </source>
</evidence>
<evidence type="ECO:0000256" key="1">
    <source>
        <dbReference type="SAM" id="MobiDB-lite"/>
    </source>
</evidence>
<feature type="region of interest" description="Disordered" evidence="1">
    <location>
        <begin position="769"/>
        <end position="851"/>
    </location>
</feature>
<accession>A0A815UYN9</accession>
<evidence type="ECO:0000313" key="2">
    <source>
        <dbReference type="EMBL" id="CAF1525331.1"/>
    </source>
</evidence>
<dbReference type="Proteomes" id="UP000663870">
    <property type="component" value="Unassembled WGS sequence"/>
</dbReference>
<feature type="compositionally biased region" description="Polar residues" evidence="1">
    <location>
        <begin position="365"/>
        <end position="390"/>
    </location>
</feature>
<protein>
    <submittedName>
        <fullName evidence="2">Uncharacterized protein</fullName>
    </submittedName>
</protein>
<dbReference type="EMBL" id="CAJNOL010002728">
    <property type="protein sequence ID" value="CAF1525331.1"/>
    <property type="molecule type" value="Genomic_DNA"/>
</dbReference>
<feature type="compositionally biased region" description="Low complexity" evidence="1">
    <location>
        <begin position="772"/>
        <end position="786"/>
    </location>
</feature>
<feature type="region of interest" description="Disordered" evidence="1">
    <location>
        <begin position="352"/>
        <end position="390"/>
    </location>
</feature>
<feature type="region of interest" description="Disordered" evidence="1">
    <location>
        <begin position="717"/>
        <end position="756"/>
    </location>
</feature>
<feature type="region of interest" description="Disordered" evidence="1">
    <location>
        <begin position="591"/>
        <end position="701"/>
    </location>
</feature>
<feature type="compositionally biased region" description="Low complexity" evidence="1">
    <location>
        <begin position="644"/>
        <end position="663"/>
    </location>
</feature>
<feature type="compositionally biased region" description="Polar residues" evidence="1">
    <location>
        <begin position="797"/>
        <end position="851"/>
    </location>
</feature>
<feature type="compositionally biased region" description="Polar residues" evidence="1">
    <location>
        <begin position="446"/>
        <end position="488"/>
    </location>
</feature>
<reference evidence="2" key="1">
    <citation type="submission" date="2021-02" db="EMBL/GenBank/DDBJ databases">
        <authorList>
            <person name="Nowell W R."/>
        </authorList>
    </citation>
    <scope>NUCLEOTIDE SEQUENCE</scope>
</reference>
<feature type="compositionally biased region" description="Polar residues" evidence="1">
    <location>
        <begin position="622"/>
        <end position="631"/>
    </location>
</feature>
<feature type="region of interest" description="Disordered" evidence="1">
    <location>
        <begin position="437"/>
        <end position="494"/>
    </location>
</feature>